<evidence type="ECO:0000256" key="1">
    <source>
        <dbReference type="ARBA" id="ARBA00023224"/>
    </source>
</evidence>
<dbReference type="EMBL" id="DPVV01000292">
    <property type="protein sequence ID" value="HCL02512.1"/>
    <property type="molecule type" value="Genomic_DNA"/>
</dbReference>
<dbReference type="Gene3D" id="1.10.287.950">
    <property type="entry name" value="Methyl-accepting chemotaxis protein"/>
    <property type="match status" value="1"/>
</dbReference>
<keyword evidence="4" id="KW-0472">Membrane</keyword>
<dbReference type="PANTHER" id="PTHR32089">
    <property type="entry name" value="METHYL-ACCEPTING CHEMOTAXIS PROTEIN MCPB"/>
    <property type="match status" value="1"/>
</dbReference>
<proteinExistence type="inferred from homology"/>
<evidence type="ECO:0000313" key="7">
    <source>
        <dbReference type="EMBL" id="HCL02512.1"/>
    </source>
</evidence>
<dbReference type="GO" id="GO:0016020">
    <property type="term" value="C:membrane"/>
    <property type="evidence" value="ECO:0007669"/>
    <property type="project" value="InterPro"/>
</dbReference>
<reference evidence="7 8" key="1">
    <citation type="journal article" date="2018" name="Nat. Biotechnol.">
        <title>A standardized bacterial taxonomy based on genome phylogeny substantially revises the tree of life.</title>
        <authorList>
            <person name="Parks D.H."/>
            <person name="Chuvochina M."/>
            <person name="Waite D.W."/>
            <person name="Rinke C."/>
            <person name="Skarshewski A."/>
            <person name="Chaumeil P.A."/>
            <person name="Hugenholtz P."/>
        </authorList>
    </citation>
    <scope>NUCLEOTIDE SEQUENCE [LARGE SCALE GENOMIC DNA]</scope>
    <source>
        <strain evidence="7">UBA11728</strain>
    </source>
</reference>
<protein>
    <submittedName>
        <fullName evidence="7">Methyl-accepting chemotaxis protein</fullName>
    </submittedName>
</protein>
<evidence type="ECO:0000256" key="4">
    <source>
        <dbReference type="SAM" id="Phobius"/>
    </source>
</evidence>
<sequence>MSKSKMINKSTKLVDRFTEVEKIVTLGGGLQMMVESLKEKEISKEIRKTVKTSLFRTMKAKVIGIVLLITAIGSVFNLFTAFPSFEKVIDEKTKDSMMDVTNAYGCLLEHESNMKDQALTYEDFATILSGISLQGNASSYVYVVDGSGVMLYHPTESKVGVQVENSVVKGIVEQLKQGIIPENNTITYEFQGVKKYAGYYISEVDNSILVLTADESEIMLPRGEFNRRMIYGNIFILALATLVGIIIAYLLAKPTIIITNAVNRISNLDFSEDDRQKKLNSRRDEFGEMSRSIGKMRDNIIGVIGSLTNSSDRIGNNAEELSRYSNEVNINSSDNSATTEEIAAGIEETAATTESINTNIIQIEDNTKEINQLTQEGKSMAQEIMQRAKELHSSMEHASDLTKQMYEEVKVRTTTAIDKSKSVERVQVLSKAIMDIASQTSLLSLNASIEAARAGESGRGFAVVATEIGNLANQSTRAVKDITDIVEEVQDAVNNMVDCLSKTLDFLEKTVLNDYTGFCNVSIQYSDDALKFNDSMSIINTSISGLQTTIKNIAEAIKGINDTISESATGINDIAHKTSNTVELTGKTTEIVSESMQHAKDLQKIVEQFKI</sequence>
<feature type="domain" description="Methyl-accepting transducer" evidence="5">
    <location>
        <begin position="317"/>
        <end position="575"/>
    </location>
</feature>
<keyword evidence="1 3" id="KW-0807">Transducer</keyword>
<comment type="caution">
    <text evidence="7">The sequence shown here is derived from an EMBL/GenBank/DDBJ whole genome shotgun (WGS) entry which is preliminary data.</text>
</comment>
<dbReference type="Gene3D" id="3.30.450.20">
    <property type="entry name" value="PAS domain"/>
    <property type="match status" value="1"/>
</dbReference>
<dbReference type="SMART" id="SM00283">
    <property type="entry name" value="MA"/>
    <property type="match status" value="1"/>
</dbReference>
<feature type="transmembrane region" description="Helical" evidence="4">
    <location>
        <begin position="62"/>
        <end position="82"/>
    </location>
</feature>
<comment type="similarity">
    <text evidence="2">Belongs to the methyl-accepting chemotaxis (MCP) protein family.</text>
</comment>
<evidence type="ECO:0000256" key="3">
    <source>
        <dbReference type="PROSITE-ProRule" id="PRU00284"/>
    </source>
</evidence>
<dbReference type="InterPro" id="IPR004089">
    <property type="entry name" value="MCPsignal_dom"/>
</dbReference>
<evidence type="ECO:0000256" key="2">
    <source>
        <dbReference type="ARBA" id="ARBA00029447"/>
    </source>
</evidence>
<dbReference type="GO" id="GO:0006935">
    <property type="term" value="P:chemotaxis"/>
    <property type="evidence" value="ECO:0007669"/>
    <property type="project" value="InterPro"/>
</dbReference>
<dbReference type="CDD" id="cd06225">
    <property type="entry name" value="HAMP"/>
    <property type="match status" value="1"/>
</dbReference>
<accession>A0A3D2X5X6</accession>
<keyword evidence="4" id="KW-0812">Transmembrane</keyword>
<feature type="transmembrane region" description="Helical" evidence="4">
    <location>
        <begin position="230"/>
        <end position="252"/>
    </location>
</feature>
<evidence type="ECO:0000313" key="8">
    <source>
        <dbReference type="Proteomes" id="UP000262969"/>
    </source>
</evidence>
<dbReference type="CDD" id="cd12912">
    <property type="entry name" value="PDC2_MCP_like"/>
    <property type="match status" value="1"/>
</dbReference>
<dbReference type="GO" id="GO:0004888">
    <property type="term" value="F:transmembrane signaling receptor activity"/>
    <property type="evidence" value="ECO:0007669"/>
    <property type="project" value="InterPro"/>
</dbReference>
<dbReference type="Pfam" id="PF00015">
    <property type="entry name" value="MCPsignal"/>
    <property type="match status" value="1"/>
</dbReference>
<dbReference type="PRINTS" id="PR00260">
    <property type="entry name" value="CHEMTRNSDUCR"/>
</dbReference>
<evidence type="ECO:0000259" key="6">
    <source>
        <dbReference type="PROSITE" id="PS50885"/>
    </source>
</evidence>
<dbReference type="InterPro" id="IPR003660">
    <property type="entry name" value="HAMP_dom"/>
</dbReference>
<dbReference type="GO" id="GO:0007165">
    <property type="term" value="P:signal transduction"/>
    <property type="evidence" value="ECO:0007669"/>
    <property type="project" value="UniProtKB-KW"/>
</dbReference>
<dbReference type="Proteomes" id="UP000262969">
    <property type="component" value="Unassembled WGS sequence"/>
</dbReference>
<keyword evidence="4" id="KW-1133">Transmembrane helix</keyword>
<dbReference type="SUPFAM" id="SSF58104">
    <property type="entry name" value="Methyl-accepting chemotaxis protein (MCP) signaling domain"/>
    <property type="match status" value="1"/>
</dbReference>
<gene>
    <name evidence="7" type="ORF">DHW61_08875</name>
</gene>
<evidence type="ECO:0000259" key="5">
    <source>
        <dbReference type="PROSITE" id="PS50111"/>
    </source>
</evidence>
<dbReference type="PROSITE" id="PS50111">
    <property type="entry name" value="CHEMOTAXIS_TRANSDUC_2"/>
    <property type="match status" value="1"/>
</dbReference>
<organism evidence="7 8">
    <name type="scientific">Lachnoclostridium phytofermentans</name>
    <dbReference type="NCBI Taxonomy" id="66219"/>
    <lineage>
        <taxon>Bacteria</taxon>
        <taxon>Bacillati</taxon>
        <taxon>Bacillota</taxon>
        <taxon>Clostridia</taxon>
        <taxon>Lachnospirales</taxon>
        <taxon>Lachnospiraceae</taxon>
    </lineage>
</organism>
<dbReference type="AlphaFoldDB" id="A0A3D2X5X6"/>
<dbReference type="PROSITE" id="PS50885">
    <property type="entry name" value="HAMP"/>
    <property type="match status" value="1"/>
</dbReference>
<name>A0A3D2X5X6_9FIRM</name>
<feature type="domain" description="HAMP" evidence="6">
    <location>
        <begin position="249"/>
        <end position="305"/>
    </location>
</feature>
<dbReference type="PANTHER" id="PTHR32089:SF112">
    <property type="entry name" value="LYSOZYME-LIKE PROTEIN-RELATED"/>
    <property type="match status" value="1"/>
</dbReference>
<dbReference type="InterPro" id="IPR004090">
    <property type="entry name" value="Chemotax_Me-accpt_rcpt"/>
</dbReference>